<evidence type="ECO:0000256" key="3">
    <source>
        <dbReference type="ARBA" id="ARBA00022729"/>
    </source>
</evidence>
<evidence type="ECO:0000313" key="6">
    <source>
        <dbReference type="EMBL" id="MCM1983220.1"/>
    </source>
</evidence>
<dbReference type="RefSeq" id="WP_166282144.1">
    <property type="nucleotide sequence ID" value="NZ_JTHE03000059.1"/>
</dbReference>
<evidence type="ECO:0000256" key="1">
    <source>
        <dbReference type="ARBA" id="ARBA00011028"/>
    </source>
</evidence>
<keyword evidence="2 4" id="KW-0813">Transport</keyword>
<dbReference type="Gene3D" id="3.40.50.1980">
    <property type="entry name" value="Nitrogenase molybdenum iron protein domain"/>
    <property type="match status" value="2"/>
</dbReference>
<keyword evidence="7" id="KW-1185">Reference proteome</keyword>
<dbReference type="PRINTS" id="PR00691">
    <property type="entry name" value="ADHESINB"/>
</dbReference>
<dbReference type="PRINTS" id="PR00690">
    <property type="entry name" value="ADHESNFAMILY"/>
</dbReference>
<organism evidence="6 7">
    <name type="scientific">Lyngbya confervoides BDU141951</name>
    <dbReference type="NCBI Taxonomy" id="1574623"/>
    <lineage>
        <taxon>Bacteria</taxon>
        <taxon>Bacillati</taxon>
        <taxon>Cyanobacteriota</taxon>
        <taxon>Cyanophyceae</taxon>
        <taxon>Oscillatoriophycideae</taxon>
        <taxon>Oscillatoriales</taxon>
        <taxon>Microcoleaceae</taxon>
        <taxon>Lyngbya</taxon>
    </lineage>
</organism>
<evidence type="ECO:0000256" key="5">
    <source>
        <dbReference type="SAM" id="MobiDB-lite"/>
    </source>
</evidence>
<dbReference type="AlphaFoldDB" id="A0ABD4T457"/>
<evidence type="ECO:0000313" key="7">
    <source>
        <dbReference type="Proteomes" id="UP000031561"/>
    </source>
</evidence>
<dbReference type="SUPFAM" id="SSF53807">
    <property type="entry name" value="Helical backbone' metal receptor"/>
    <property type="match status" value="1"/>
</dbReference>
<dbReference type="EMBL" id="JTHE03000059">
    <property type="protein sequence ID" value="MCM1983220.1"/>
    <property type="molecule type" value="Genomic_DNA"/>
</dbReference>
<gene>
    <name evidence="6" type="ORF">QQ91_0010340</name>
</gene>
<dbReference type="PANTHER" id="PTHR42953:SF3">
    <property type="entry name" value="HIGH-AFFINITY ZINC UPTAKE SYSTEM PROTEIN ZNUA"/>
    <property type="match status" value="1"/>
</dbReference>
<name>A0ABD4T457_9CYAN</name>
<dbReference type="PANTHER" id="PTHR42953">
    <property type="entry name" value="HIGH-AFFINITY ZINC UPTAKE SYSTEM PROTEIN ZNUA-RELATED"/>
    <property type="match status" value="1"/>
</dbReference>
<dbReference type="InterPro" id="IPR050492">
    <property type="entry name" value="Bact_metal-bind_prot9"/>
</dbReference>
<sequence length="374" mass="40611">MPFLQRVFQSRPQDYLPSCLLLTTVALGSWGCGSEPAQVEAARSAGGDRSLRVVTTFLPITSFTKAVVGDRAQVVQLLPPNLGPHDYQAKPEDVVKLQQADVLVQNGLGIESFLSSLLKNADNPTLKVIDTSAGIATLETAEAGSTGSQASDADGQADHRHEDQGPEDQAHGNHDHGAENPHIWLDPKRAIAQVETIRDGLVAADPAGKSIYTANAAAYIAKLKDLDAAFTAQMKPYQGKTFVTYHDFADYFADSYGLQVEYLVGIPHESATPQDVQRVITAARDSNLQTLLTEPQAEGNPFAALAQDLRVSVGTFDPIETGSPQALTPDYYLQRMQDNLKNLTRAFGRPTQRSSQGRFQQIQLERQPLATLNF</sequence>
<feature type="compositionally biased region" description="Basic and acidic residues" evidence="5">
    <location>
        <begin position="156"/>
        <end position="181"/>
    </location>
</feature>
<feature type="region of interest" description="Disordered" evidence="5">
    <location>
        <begin position="140"/>
        <end position="181"/>
    </location>
</feature>
<comment type="caution">
    <text evidence="6">The sequence shown here is derived from an EMBL/GenBank/DDBJ whole genome shotgun (WGS) entry which is preliminary data.</text>
</comment>
<evidence type="ECO:0000256" key="2">
    <source>
        <dbReference type="ARBA" id="ARBA00022448"/>
    </source>
</evidence>
<reference evidence="6 7" key="1">
    <citation type="journal article" date="2015" name="Genome Announc.">
        <title>Draft Genome Sequence of Filamentous Marine Cyanobacterium Lyngbya confervoides Strain BDU141951.</title>
        <authorList>
            <person name="Chandrababunaidu M.M."/>
            <person name="Sen D."/>
            <person name="Tripathy S."/>
        </authorList>
    </citation>
    <scope>NUCLEOTIDE SEQUENCE [LARGE SCALE GENOMIC DNA]</scope>
    <source>
        <strain evidence="6 7">BDU141951</strain>
    </source>
</reference>
<dbReference type="InterPro" id="IPR006127">
    <property type="entry name" value="ZnuA-like"/>
</dbReference>
<protein>
    <submittedName>
        <fullName evidence="6">Zinc ABC transporter substrate-binding protein</fullName>
    </submittedName>
</protein>
<evidence type="ECO:0000256" key="4">
    <source>
        <dbReference type="RuleBase" id="RU003512"/>
    </source>
</evidence>
<dbReference type="Proteomes" id="UP000031561">
    <property type="component" value="Unassembled WGS sequence"/>
</dbReference>
<keyword evidence="3" id="KW-0732">Signal</keyword>
<accession>A0ABD4T457</accession>
<dbReference type="InterPro" id="IPR006128">
    <property type="entry name" value="Lipoprotein_PsaA-like"/>
</dbReference>
<dbReference type="InterPro" id="IPR006129">
    <property type="entry name" value="AdhesinB"/>
</dbReference>
<dbReference type="Pfam" id="PF01297">
    <property type="entry name" value="ZnuA"/>
    <property type="match status" value="1"/>
</dbReference>
<proteinExistence type="inferred from homology"/>
<comment type="similarity">
    <text evidence="1 4">Belongs to the bacterial solute-binding protein 9 family.</text>
</comment>